<accession>A0AA38G325</accession>
<comment type="caution">
    <text evidence="2">The sequence shown here is derived from an EMBL/GenBank/DDBJ whole genome shotgun (WGS) entry which is preliminary data.</text>
</comment>
<reference evidence="2 3" key="1">
    <citation type="journal article" date="2021" name="Nat. Plants">
        <title>The Taxus genome provides insights into paclitaxel biosynthesis.</title>
        <authorList>
            <person name="Xiong X."/>
            <person name="Gou J."/>
            <person name="Liao Q."/>
            <person name="Li Y."/>
            <person name="Zhou Q."/>
            <person name="Bi G."/>
            <person name="Li C."/>
            <person name="Du R."/>
            <person name="Wang X."/>
            <person name="Sun T."/>
            <person name="Guo L."/>
            <person name="Liang H."/>
            <person name="Lu P."/>
            <person name="Wu Y."/>
            <person name="Zhang Z."/>
            <person name="Ro D.K."/>
            <person name="Shang Y."/>
            <person name="Huang S."/>
            <person name="Yan J."/>
        </authorList>
    </citation>
    <scope>NUCLEOTIDE SEQUENCE [LARGE SCALE GENOMIC DNA]</scope>
    <source>
        <strain evidence="2">Ta-2019</strain>
    </source>
</reference>
<feature type="non-terminal residue" evidence="2">
    <location>
        <position position="56"/>
    </location>
</feature>
<name>A0AA38G325_TAXCH</name>
<keyword evidence="3" id="KW-1185">Reference proteome</keyword>
<proteinExistence type="predicted"/>
<protein>
    <submittedName>
        <fullName evidence="2">Uncharacterized protein</fullName>
    </submittedName>
</protein>
<feature type="compositionally biased region" description="Basic and acidic residues" evidence="1">
    <location>
        <begin position="25"/>
        <end position="47"/>
    </location>
</feature>
<dbReference type="Proteomes" id="UP000824469">
    <property type="component" value="Unassembled WGS sequence"/>
</dbReference>
<sequence length="56" mass="6528">GRQYRGGDLRDKLDRRPSPHRRSSLGKDAKDQRTYTDQRYVPHDRGHSLPMSPPRG</sequence>
<gene>
    <name evidence="2" type="ORF">KI387_023953</name>
</gene>
<feature type="compositionally biased region" description="Basic and acidic residues" evidence="1">
    <location>
        <begin position="1"/>
        <end position="17"/>
    </location>
</feature>
<evidence type="ECO:0000256" key="1">
    <source>
        <dbReference type="SAM" id="MobiDB-lite"/>
    </source>
</evidence>
<evidence type="ECO:0000313" key="2">
    <source>
        <dbReference type="EMBL" id="KAH9315326.1"/>
    </source>
</evidence>
<feature type="non-terminal residue" evidence="2">
    <location>
        <position position="1"/>
    </location>
</feature>
<organism evidence="2 3">
    <name type="scientific">Taxus chinensis</name>
    <name type="common">Chinese yew</name>
    <name type="synonym">Taxus wallichiana var. chinensis</name>
    <dbReference type="NCBI Taxonomy" id="29808"/>
    <lineage>
        <taxon>Eukaryota</taxon>
        <taxon>Viridiplantae</taxon>
        <taxon>Streptophyta</taxon>
        <taxon>Embryophyta</taxon>
        <taxon>Tracheophyta</taxon>
        <taxon>Spermatophyta</taxon>
        <taxon>Pinopsida</taxon>
        <taxon>Pinidae</taxon>
        <taxon>Conifers II</taxon>
        <taxon>Cupressales</taxon>
        <taxon>Taxaceae</taxon>
        <taxon>Taxus</taxon>
    </lineage>
</organism>
<evidence type="ECO:0000313" key="3">
    <source>
        <dbReference type="Proteomes" id="UP000824469"/>
    </source>
</evidence>
<dbReference type="EMBL" id="JAHRHJ020000005">
    <property type="protein sequence ID" value="KAH9315326.1"/>
    <property type="molecule type" value="Genomic_DNA"/>
</dbReference>
<feature type="region of interest" description="Disordered" evidence="1">
    <location>
        <begin position="1"/>
        <end position="56"/>
    </location>
</feature>
<dbReference type="AlphaFoldDB" id="A0AA38G325"/>